<evidence type="ECO:0000313" key="3">
    <source>
        <dbReference type="Proteomes" id="UP000037122"/>
    </source>
</evidence>
<sequence>MFKHGVTELVCSLIACLNIVTGVILYSQEVKDGITLKTAARRKAIMACTTMCLVFGGIAVLFMMYDIATHAW</sequence>
<dbReference type="EMBL" id="LGST01000041">
    <property type="protein sequence ID" value="KND97340.1"/>
    <property type="molecule type" value="Genomic_DNA"/>
</dbReference>
<evidence type="ECO:0000256" key="1">
    <source>
        <dbReference type="SAM" id="Phobius"/>
    </source>
</evidence>
<protein>
    <submittedName>
        <fullName evidence="2">Uncharacterized protein</fullName>
    </submittedName>
</protein>
<keyword evidence="1" id="KW-0472">Membrane</keyword>
<comment type="caution">
    <text evidence="2">The sequence shown here is derived from an EMBL/GenBank/DDBJ whole genome shotgun (WGS) entry which is preliminary data.</text>
</comment>
<dbReference type="Proteomes" id="UP000037122">
    <property type="component" value="Unassembled WGS sequence"/>
</dbReference>
<organism evidence="2 3">
    <name type="scientific">Candidozyma auris</name>
    <name type="common">Yeast</name>
    <name type="synonym">Candida auris</name>
    <dbReference type="NCBI Taxonomy" id="498019"/>
    <lineage>
        <taxon>Eukaryota</taxon>
        <taxon>Fungi</taxon>
        <taxon>Dikarya</taxon>
        <taxon>Ascomycota</taxon>
        <taxon>Saccharomycotina</taxon>
        <taxon>Pichiomycetes</taxon>
        <taxon>Metschnikowiaceae</taxon>
        <taxon>Candidozyma</taxon>
    </lineage>
</organism>
<evidence type="ECO:0000313" key="2">
    <source>
        <dbReference type="EMBL" id="KND97340.1"/>
    </source>
</evidence>
<dbReference type="AlphaFoldDB" id="A0A0L0NUJ2"/>
<dbReference type="VEuPathDB" id="FungiDB:QG37_05714"/>
<keyword evidence="1" id="KW-0812">Transmembrane</keyword>
<reference evidence="3" key="1">
    <citation type="journal article" date="2015" name="BMC Genomics">
        <title>Draft genome of a commonly misdiagnosed multidrug resistant pathogen Candida auris.</title>
        <authorList>
            <person name="Chatterjee S."/>
            <person name="Alampalli S.V."/>
            <person name="Nageshan R.K."/>
            <person name="Chettiar S.T."/>
            <person name="Joshi S."/>
            <person name="Tatu U.S."/>
        </authorList>
    </citation>
    <scope>NUCLEOTIDE SEQUENCE [LARGE SCALE GENOMIC DNA]</scope>
    <source>
        <strain evidence="3">6684</strain>
    </source>
</reference>
<feature type="transmembrane region" description="Helical" evidence="1">
    <location>
        <begin position="6"/>
        <end position="25"/>
    </location>
</feature>
<name>A0A0L0NUJ2_CANAR</name>
<feature type="transmembrane region" description="Helical" evidence="1">
    <location>
        <begin position="45"/>
        <end position="65"/>
    </location>
</feature>
<proteinExistence type="predicted"/>
<accession>A0A0L0NUJ2</accession>
<gene>
    <name evidence="2" type="ORF">QG37_05714</name>
</gene>
<keyword evidence="1" id="KW-1133">Transmembrane helix</keyword>